<dbReference type="SMART" id="SM01003">
    <property type="entry name" value="AlaDh_PNT_N"/>
    <property type="match status" value="1"/>
</dbReference>
<dbReference type="GO" id="GO:0005737">
    <property type="term" value="C:cytoplasm"/>
    <property type="evidence" value="ECO:0007669"/>
    <property type="project" value="TreeGrafter"/>
</dbReference>
<dbReference type="CDD" id="cd12189">
    <property type="entry name" value="LKR_SDH_like"/>
    <property type="match status" value="1"/>
</dbReference>
<dbReference type="Pfam" id="PF03435">
    <property type="entry name" value="Sacchrp_dh_NADP"/>
    <property type="match status" value="1"/>
</dbReference>
<dbReference type="SUPFAM" id="SSF55347">
    <property type="entry name" value="Glyceraldehyde-3-phosphate dehydrogenase-like, C-terminal domain"/>
    <property type="match status" value="1"/>
</dbReference>
<sequence>MSILFARNHSRRLHRITTAGLRRLTLGIRREDPSRIWERRAPLTPDAVHRLVSQSGLAVHVQSCYRRVFPDTDYEKAGAVITRDLANAHIVLGIKEPPLSEVETAPIDGTFSRVHLMFSHTAKGQPYNTPLLARFVAKGGQGDTYCPQLIDYELLTNESGRRTVGFGWFAGVAGTLESLSSMSQSHLQMGIASPFLYTPRPHSMPSLDKLRRALHDLGDQIASEGTPPVLGPMVIGLTGTGQVAQGCLDTLKELPLGPVSVSDLPSLVRNPGNISATEVYICHAKPQDYFVREGNSAYTRDDYYANPHLYRSVFSEKVVAPYLTLFLHGAGWAPGYPRLMRNEDLTAALTLASQLQGARGINIGDISCDIEGGLQFLHSPSTLSDPFYRTRPASLPAHLPDVQIMAIDILPTALPLDASRHFSSVLMPYVERLVNMYPDECLIGDDYAVALDRATIASGGRLREPYRWLQTAVDAFEGEPPRPSSQSGIAAAPSKLGSSQKKHILMLGSGMVAGPAVVEIAKRSDIQLVIASNVLTELKGLVKDKMNVEYRLVDGSATVDGPGGAVDQLVQHADVVISLLPAPLHPRVAEMCIRHRTHLVTASYISPEMSVLHDRAVNADVLLFNEIGLDPGIDHCSALSLIDKLKSEGKTIHSFTSFCGGLPAPDVPVVPLRYKFSWSPRGALTAVSKNAARYRLGGKEHSVPAGRALMGAHINNIPVADQFELEGFPNRNSLVYIDQYGLPHARTVLRGTLRYPGFCDLMSAFISLGFLRHSNTVQLKDWSSFVAQAYSAVLHYAVDHDGTLAHLANELPSHQMDALVDALEWLSLVPGCVQNDMPTVPSSPMTPLDLFAYLLAYKLRYLPGERDMVVLSHEIVASATPASPTEIHRSSLVAYADDQGTAMARTVGLPIAFAALRILDGQVPYRGVQGPTHPAVYNAILADLERVGLGMVETVSRSANALGYVEMAAAIHT</sequence>
<dbReference type="EMBL" id="KN881929">
    <property type="protein sequence ID" value="KIY47717.1"/>
    <property type="molecule type" value="Genomic_DNA"/>
</dbReference>
<dbReference type="PANTHER" id="PTHR11133">
    <property type="entry name" value="SACCHAROPINE DEHYDROGENASE"/>
    <property type="match status" value="1"/>
</dbReference>
<evidence type="ECO:0000256" key="1">
    <source>
        <dbReference type="ARBA" id="ARBA00023002"/>
    </source>
</evidence>
<dbReference type="Gene3D" id="3.40.50.720">
    <property type="entry name" value="NAD(P)-binding Rossmann-like Domain"/>
    <property type="match status" value="2"/>
</dbReference>
<accession>A0A0D7A9M9</accession>
<dbReference type="InterPro" id="IPR005097">
    <property type="entry name" value="Sacchrp_dh_NADP-bd"/>
</dbReference>
<gene>
    <name evidence="4" type="ORF">FISHEDRAFT_44841</name>
</gene>
<dbReference type="SUPFAM" id="SSF52283">
    <property type="entry name" value="Formate/glycerate dehydrogenase catalytic domain-like"/>
    <property type="match status" value="1"/>
</dbReference>
<dbReference type="Gene3D" id="1.10.1870.10">
    <property type="entry name" value="Domain 3, Saccharopine reductase"/>
    <property type="match status" value="1"/>
</dbReference>
<name>A0A0D7A9M9_9AGAR</name>
<proteinExistence type="predicted"/>
<dbReference type="GO" id="GO:0004753">
    <property type="term" value="F:saccharopine dehydrogenase activity"/>
    <property type="evidence" value="ECO:0007669"/>
    <property type="project" value="TreeGrafter"/>
</dbReference>
<dbReference type="OrthoDB" id="10059875at2759"/>
<dbReference type="SUPFAM" id="SSF51735">
    <property type="entry name" value="NAD(P)-binding Rossmann-fold domains"/>
    <property type="match status" value="1"/>
</dbReference>
<dbReference type="AlphaFoldDB" id="A0A0D7A9M9"/>
<dbReference type="InterPro" id="IPR051168">
    <property type="entry name" value="AASS"/>
</dbReference>
<keyword evidence="2" id="KW-0457">Lysine biosynthesis</keyword>
<dbReference type="InterPro" id="IPR036291">
    <property type="entry name" value="NAD(P)-bd_dom_sf"/>
</dbReference>
<evidence type="ECO:0000313" key="5">
    <source>
        <dbReference type="Proteomes" id="UP000054144"/>
    </source>
</evidence>
<organism evidence="4 5">
    <name type="scientific">Fistulina hepatica ATCC 64428</name>
    <dbReference type="NCBI Taxonomy" id="1128425"/>
    <lineage>
        <taxon>Eukaryota</taxon>
        <taxon>Fungi</taxon>
        <taxon>Dikarya</taxon>
        <taxon>Basidiomycota</taxon>
        <taxon>Agaricomycotina</taxon>
        <taxon>Agaricomycetes</taxon>
        <taxon>Agaricomycetidae</taxon>
        <taxon>Agaricales</taxon>
        <taxon>Fistulinaceae</taxon>
        <taxon>Fistulina</taxon>
    </lineage>
</organism>
<evidence type="ECO:0000256" key="2">
    <source>
        <dbReference type="ARBA" id="ARBA00023154"/>
    </source>
</evidence>
<reference evidence="4 5" key="1">
    <citation type="journal article" date="2015" name="Fungal Genet. Biol.">
        <title>Evolution of novel wood decay mechanisms in Agaricales revealed by the genome sequences of Fistulina hepatica and Cylindrobasidium torrendii.</title>
        <authorList>
            <person name="Floudas D."/>
            <person name="Held B.W."/>
            <person name="Riley R."/>
            <person name="Nagy L.G."/>
            <person name="Koehler G."/>
            <person name="Ransdell A.S."/>
            <person name="Younus H."/>
            <person name="Chow J."/>
            <person name="Chiniquy J."/>
            <person name="Lipzen A."/>
            <person name="Tritt A."/>
            <person name="Sun H."/>
            <person name="Haridas S."/>
            <person name="LaButti K."/>
            <person name="Ohm R.A."/>
            <person name="Kues U."/>
            <person name="Blanchette R.A."/>
            <person name="Grigoriev I.V."/>
            <person name="Minto R.E."/>
            <person name="Hibbett D.S."/>
        </authorList>
    </citation>
    <scope>NUCLEOTIDE SEQUENCE [LARGE SCALE GENOMIC DNA]</scope>
    <source>
        <strain evidence="4 5">ATCC 64428</strain>
    </source>
</reference>
<feature type="domain" description="Alanine dehydrogenase/pyridine nucleotide transhydrogenase N-terminal" evidence="3">
    <location>
        <begin position="27"/>
        <end position="173"/>
    </location>
</feature>
<dbReference type="Gene3D" id="3.30.360.10">
    <property type="entry name" value="Dihydrodipicolinate Reductase, domain 2"/>
    <property type="match status" value="1"/>
</dbReference>
<keyword evidence="2" id="KW-0028">Amino-acid biosynthesis</keyword>
<keyword evidence="5" id="KW-1185">Reference proteome</keyword>
<keyword evidence="1" id="KW-0560">Oxidoreductase</keyword>
<evidence type="ECO:0000313" key="4">
    <source>
        <dbReference type="EMBL" id="KIY47717.1"/>
    </source>
</evidence>
<dbReference type="InterPro" id="IPR032095">
    <property type="entry name" value="Sacchrp_dh-like_C"/>
</dbReference>
<evidence type="ECO:0000259" key="3">
    <source>
        <dbReference type="SMART" id="SM01003"/>
    </source>
</evidence>
<dbReference type="GO" id="GO:0019878">
    <property type="term" value="P:lysine biosynthetic process via aminoadipic acid"/>
    <property type="evidence" value="ECO:0007669"/>
    <property type="project" value="TreeGrafter"/>
</dbReference>
<dbReference type="Pfam" id="PF05222">
    <property type="entry name" value="AlaDh_PNT_N"/>
    <property type="match status" value="1"/>
</dbReference>
<dbReference type="Pfam" id="PF16653">
    <property type="entry name" value="Sacchrp_dh_C"/>
    <property type="match status" value="1"/>
</dbReference>
<dbReference type="Proteomes" id="UP000054144">
    <property type="component" value="Unassembled WGS sequence"/>
</dbReference>
<dbReference type="InterPro" id="IPR007886">
    <property type="entry name" value="AlaDH/PNT_N"/>
</dbReference>
<protein>
    <recommendedName>
        <fullName evidence="3">Alanine dehydrogenase/pyridine nucleotide transhydrogenase N-terminal domain-containing protein</fullName>
    </recommendedName>
</protein>
<dbReference type="PANTHER" id="PTHR11133:SF23">
    <property type="entry name" value="SACCHAROPINE DEHYDROGENASE [NAD(+), L-LYSINE-FORMING]"/>
    <property type="match status" value="1"/>
</dbReference>